<evidence type="ECO:0000313" key="3">
    <source>
        <dbReference type="Proteomes" id="UP000323664"/>
    </source>
</evidence>
<accession>A0A5M9WU93</accession>
<organism evidence="2 3">
    <name type="scientific">Paenibacillus amylolyticus</name>
    <dbReference type="NCBI Taxonomy" id="1451"/>
    <lineage>
        <taxon>Bacteria</taxon>
        <taxon>Bacillati</taxon>
        <taxon>Bacillota</taxon>
        <taxon>Bacilli</taxon>
        <taxon>Bacillales</taxon>
        <taxon>Paenibacillaceae</taxon>
        <taxon>Paenibacillus</taxon>
    </lineage>
</organism>
<reference evidence="2 3" key="1">
    <citation type="journal article" date="2019" name="J. Ind. Microbiol. Biotechnol.">
        <title>Paenibacillus amylolyticus 27C64 has a diverse set of carbohydrate-active enzymes and complete pectin deconstruction system.</title>
        <authorList>
            <person name="Keggi C."/>
            <person name="Doran-Peterson J."/>
        </authorList>
    </citation>
    <scope>NUCLEOTIDE SEQUENCE [LARGE SCALE GENOMIC DNA]</scope>
    <source>
        <strain evidence="2 3">27C64</strain>
    </source>
</reference>
<proteinExistence type="predicted"/>
<dbReference type="RefSeq" id="WP_123064902.1">
    <property type="nucleotide sequence ID" value="NZ_RIAS01000007.1"/>
</dbReference>
<dbReference type="CDD" id="cd06462">
    <property type="entry name" value="Peptidase_S24_S26"/>
    <property type="match status" value="1"/>
</dbReference>
<dbReference type="InterPro" id="IPR036286">
    <property type="entry name" value="LexA/Signal_pep-like_sf"/>
</dbReference>
<dbReference type="OrthoDB" id="2860586at2"/>
<name>A0A5M9WU93_PAEAM</name>
<sequence length="258" mass="28689">MLSTRRQDFLIRALQQGKSIPIVIEGHCMHPLLVEGQHITVHPLLEDIKVGDIVLVRDQMKGFLAHRIISLGHDFVVTSGDRNHMSDPPVRRNDILGRLDVPENPMLNQNPEQNPDQRSSTLTDLQGLSCEIKIVVHPDAIDSSYGEVLSRAFGIDVDIAENPLTQLKHMREKGWTSVVIHEGARQHLSQLPHVASRVVIFAGYEVARDTDESAGIIGMSDVDFVARTAVEYWNNLHAELSIAAIIGFHMRGTTVCHG</sequence>
<dbReference type="AlphaFoldDB" id="A0A5M9WU93"/>
<dbReference type="SUPFAM" id="SSF51306">
    <property type="entry name" value="LexA/Signal peptidase"/>
    <property type="match status" value="1"/>
</dbReference>
<evidence type="ECO:0000313" key="2">
    <source>
        <dbReference type="EMBL" id="KAA8785102.1"/>
    </source>
</evidence>
<dbReference type="EMBL" id="RIAS01000007">
    <property type="protein sequence ID" value="KAA8785102.1"/>
    <property type="molecule type" value="Genomic_DNA"/>
</dbReference>
<gene>
    <name evidence="2" type="ORF">EC604_14755</name>
</gene>
<dbReference type="Proteomes" id="UP000323664">
    <property type="component" value="Unassembled WGS sequence"/>
</dbReference>
<evidence type="ECO:0008006" key="4">
    <source>
        <dbReference type="Google" id="ProtNLM"/>
    </source>
</evidence>
<feature type="compositionally biased region" description="Polar residues" evidence="1">
    <location>
        <begin position="106"/>
        <end position="122"/>
    </location>
</feature>
<evidence type="ECO:0000256" key="1">
    <source>
        <dbReference type="SAM" id="MobiDB-lite"/>
    </source>
</evidence>
<feature type="region of interest" description="Disordered" evidence="1">
    <location>
        <begin position="100"/>
        <end position="122"/>
    </location>
</feature>
<comment type="caution">
    <text evidence="2">The sequence shown here is derived from an EMBL/GenBank/DDBJ whole genome shotgun (WGS) entry which is preliminary data.</text>
</comment>
<protein>
    <recommendedName>
        <fullName evidence="4">Peptidase S24/S26A/S26B/S26C domain-containing protein</fullName>
    </recommendedName>
</protein>